<feature type="coiled-coil region" evidence="1">
    <location>
        <begin position="25"/>
        <end position="52"/>
    </location>
</feature>
<dbReference type="RefSeq" id="WP_183631210.1">
    <property type="nucleotide sequence ID" value="NZ_BAABLE010000011.1"/>
</dbReference>
<name>A0A840BE76_9RHOO</name>
<evidence type="ECO:0000256" key="2">
    <source>
        <dbReference type="SAM" id="SignalP"/>
    </source>
</evidence>
<evidence type="ECO:0000256" key="1">
    <source>
        <dbReference type="SAM" id="Coils"/>
    </source>
</evidence>
<evidence type="ECO:0000313" key="3">
    <source>
        <dbReference type="EMBL" id="MBB4011003.1"/>
    </source>
</evidence>
<accession>A0A840BE76</accession>
<dbReference type="AlphaFoldDB" id="A0A840BE76"/>
<dbReference type="SUPFAM" id="SSF56935">
    <property type="entry name" value="Porins"/>
    <property type="match status" value="1"/>
</dbReference>
<sequence>MKVLKLTALALGVAAAFPVVAADTNKELLNELRALKQRVTELEQKLQAEEAKKAVAPAAAAVAPAPAGMTPDQQAEFNRVTVKAEALEDARDASGLRGIKFSGYMDPVYIYNKNQNRAGFQFLNQTAEDGYNYDNSYFGMAVLDILKETESGTQWHLALAANRGVGETFNAGNVIQEASVSVPLGDLQHRFIAGQIPDWSGYEYLPGTQNKLITHNLLFDFTLPTAYTGAGYFLIDGKWQVKAMLANMNATKRNAGEKTPAFVYRVDYSKGEFNGFGFAGVHGKAPNFRATVAGLDTNPITGEAYSTKDTSVNLFEVDGYFIRGDVTMQAQLSYGKQKQAAITADPETGELRDATWYGASILGAYKFTPQLEGIARADYIKNTKNGGGLLGYTQSDGRNGIGYGYVFDDVSGSWVAGDTEKGPQRYALSLGLGYAFNTSTSFKAEYRYDASNVANFQVTSDGSYRKNNHLLGVGTVVQF</sequence>
<gene>
    <name evidence="3" type="ORF">GGR36_000311</name>
</gene>
<dbReference type="InterPro" id="IPR021485">
    <property type="entry name" value="DUF3138"/>
</dbReference>
<dbReference type="Pfam" id="PF11336">
    <property type="entry name" value="DUF3138"/>
    <property type="match status" value="1"/>
</dbReference>
<comment type="caution">
    <text evidence="3">The sequence shown here is derived from an EMBL/GenBank/DDBJ whole genome shotgun (WGS) entry which is preliminary data.</text>
</comment>
<reference evidence="3 4" key="1">
    <citation type="submission" date="2020-08" db="EMBL/GenBank/DDBJ databases">
        <title>Genomic Encyclopedia of Type Strains, Phase IV (KMG-IV): sequencing the most valuable type-strain genomes for metagenomic binning, comparative biology and taxonomic classification.</title>
        <authorList>
            <person name="Goeker M."/>
        </authorList>
    </citation>
    <scope>NUCLEOTIDE SEQUENCE [LARGE SCALE GENOMIC DNA]</scope>
    <source>
        <strain evidence="3 4">DSM 106739</strain>
    </source>
</reference>
<feature type="chain" id="PRO_5032498518" description="Porin" evidence="2">
    <location>
        <begin position="22"/>
        <end position="479"/>
    </location>
</feature>
<keyword evidence="2" id="KW-0732">Signal</keyword>
<feature type="signal peptide" evidence="2">
    <location>
        <begin position="1"/>
        <end position="21"/>
    </location>
</feature>
<protein>
    <recommendedName>
        <fullName evidence="5">Porin</fullName>
    </recommendedName>
</protein>
<evidence type="ECO:0008006" key="5">
    <source>
        <dbReference type="Google" id="ProtNLM"/>
    </source>
</evidence>
<dbReference type="EMBL" id="JACIET010000001">
    <property type="protein sequence ID" value="MBB4011003.1"/>
    <property type="molecule type" value="Genomic_DNA"/>
</dbReference>
<organism evidence="3 4">
    <name type="scientific">Niveibacterium umoris</name>
    <dbReference type="NCBI Taxonomy" id="1193620"/>
    <lineage>
        <taxon>Bacteria</taxon>
        <taxon>Pseudomonadati</taxon>
        <taxon>Pseudomonadota</taxon>
        <taxon>Betaproteobacteria</taxon>
        <taxon>Rhodocyclales</taxon>
        <taxon>Rhodocyclaceae</taxon>
        <taxon>Niveibacterium</taxon>
    </lineage>
</organism>
<keyword evidence="1" id="KW-0175">Coiled coil</keyword>
<evidence type="ECO:0000313" key="4">
    <source>
        <dbReference type="Proteomes" id="UP000561045"/>
    </source>
</evidence>
<proteinExistence type="predicted"/>
<keyword evidence="4" id="KW-1185">Reference proteome</keyword>
<dbReference type="Proteomes" id="UP000561045">
    <property type="component" value="Unassembled WGS sequence"/>
</dbReference>